<dbReference type="PANTHER" id="PTHR39664">
    <property type="match status" value="1"/>
</dbReference>
<dbReference type="Pfam" id="PF01850">
    <property type="entry name" value="PIN"/>
    <property type="match status" value="1"/>
</dbReference>
<reference evidence="2 3" key="1">
    <citation type="submission" date="2018-07" db="EMBL/GenBank/DDBJ databases">
        <title>Genome sequence of Nitratireductor thuwali#1536.</title>
        <authorList>
            <person name="Michoud G."/>
            <person name="Merlino G."/>
            <person name="Sefrji F.O."/>
            <person name="Daffonchio D."/>
        </authorList>
    </citation>
    <scope>NUCLEOTIDE SEQUENCE [LARGE SCALE GENOMIC DNA]</scope>
    <source>
        <strain evidence="3">Nit1536</strain>
    </source>
</reference>
<protein>
    <recommendedName>
        <fullName evidence="1">PIN domain-containing protein</fullName>
    </recommendedName>
</protein>
<evidence type="ECO:0000313" key="2">
    <source>
        <dbReference type="EMBL" id="UUP18470.1"/>
    </source>
</evidence>
<proteinExistence type="predicted"/>
<dbReference type="CDD" id="cd18683">
    <property type="entry name" value="PIN_VapC-like"/>
    <property type="match status" value="1"/>
</dbReference>
<name>A0ABY5MKD9_9HYPH</name>
<dbReference type="PANTHER" id="PTHR39664:SF2">
    <property type="entry name" value="NUCLEIC ACID-BINDING PROTEIN, CONTAINING PIN DOMAIN-RELATED"/>
    <property type="match status" value="1"/>
</dbReference>
<accession>A0ABY5MKD9</accession>
<dbReference type="RefSeq" id="WP_338530701.1">
    <property type="nucleotide sequence ID" value="NZ_CP030941.1"/>
</dbReference>
<dbReference type="SUPFAM" id="SSF88723">
    <property type="entry name" value="PIN domain-like"/>
    <property type="match status" value="1"/>
</dbReference>
<gene>
    <name evidence="2" type="ORF">NTH_02953</name>
</gene>
<sequence length="135" mass="14335">MRITADTNLLVRMATRDDELQAATALKIISTAEWVIVPIPCILELVWVLGSLYRLPRSEIAEAVHVLINSANVLTEVPVVEAGLDVFAAGGDFADGIIASSGAAMGSEMFVSFDRKAVTHVSKLGLAAQHANTFA</sequence>
<dbReference type="Proteomes" id="UP001342418">
    <property type="component" value="Chromosome"/>
</dbReference>
<organism evidence="2 3">
    <name type="scientific">Nitratireductor thuwali</name>
    <dbReference type="NCBI Taxonomy" id="2267699"/>
    <lineage>
        <taxon>Bacteria</taxon>
        <taxon>Pseudomonadati</taxon>
        <taxon>Pseudomonadota</taxon>
        <taxon>Alphaproteobacteria</taxon>
        <taxon>Hyphomicrobiales</taxon>
        <taxon>Phyllobacteriaceae</taxon>
        <taxon>Nitratireductor</taxon>
    </lineage>
</organism>
<dbReference type="InterPro" id="IPR029060">
    <property type="entry name" value="PIN-like_dom_sf"/>
</dbReference>
<evidence type="ECO:0000313" key="3">
    <source>
        <dbReference type="Proteomes" id="UP001342418"/>
    </source>
</evidence>
<feature type="domain" description="PIN" evidence="1">
    <location>
        <begin position="5"/>
        <end position="116"/>
    </location>
</feature>
<dbReference type="EMBL" id="CP030941">
    <property type="protein sequence ID" value="UUP18470.1"/>
    <property type="molecule type" value="Genomic_DNA"/>
</dbReference>
<evidence type="ECO:0000259" key="1">
    <source>
        <dbReference type="Pfam" id="PF01850"/>
    </source>
</evidence>
<dbReference type="InterPro" id="IPR002716">
    <property type="entry name" value="PIN_dom"/>
</dbReference>
<keyword evidence="3" id="KW-1185">Reference proteome</keyword>